<keyword evidence="5" id="KW-0539">Nucleus</keyword>
<accession>W9NHW8</accession>
<name>W9NHW8_FUSOX</name>
<sequence length="369" mass="42320">MSWVDWVDLRGLKVARDVRDVRDLSNTRSQYDARYVLIDISDSGFGSTAESEPCPTPYPTRSTSTPVSTLRTSSASDEQYERTLWRHFPGWAFSERARETRCWAWQFGYDIQKEDARRWICRACIRKNNPHPRHFEADGIHNAYNHLFNDHGIRAPPGMTQGTAEKKANSKGRKPPGQRTLAESMKLDLHDPREQAIANDFIKRFDKEHFRRLLIDWIVAKNHSFSIAEEAELHVIFDYLNPSVSARKANITHTTVREKIVAAFEQHKQKVIEVLGKAPGLIHISFDGWRSGNRYALYGICCFFRDENNKPCKITLGLPEVSARHTGPNIAAEILDVIESYQIQDKIGYFTPRMGTIQFNQRNASVALS</sequence>
<organism evidence="7">
    <name type="scientific">Fusarium oxysporum f. sp. pisi HDV247</name>
    <dbReference type="NCBI Taxonomy" id="1080344"/>
    <lineage>
        <taxon>Eukaryota</taxon>
        <taxon>Fungi</taxon>
        <taxon>Dikarya</taxon>
        <taxon>Ascomycota</taxon>
        <taxon>Pezizomycotina</taxon>
        <taxon>Sordariomycetes</taxon>
        <taxon>Hypocreomycetidae</taxon>
        <taxon>Hypocreales</taxon>
        <taxon>Nectriaceae</taxon>
        <taxon>Fusarium</taxon>
        <taxon>Fusarium oxysporum species complex</taxon>
    </lineage>
</organism>
<feature type="region of interest" description="Disordered" evidence="6">
    <location>
        <begin position="46"/>
        <end position="73"/>
    </location>
</feature>
<dbReference type="Proteomes" id="UP000030751">
    <property type="component" value="Unassembled WGS sequence"/>
</dbReference>
<reference evidence="7" key="2">
    <citation type="submission" date="2012-05" db="EMBL/GenBank/DDBJ databases">
        <title>Annotation of the Genome Sequence of Fusarium oxysporum HDV247.</title>
        <authorList>
            <consortium name="The Broad Institute Genomics Platform"/>
            <person name="Ma L.-J."/>
            <person name="Corby-Kistler H."/>
            <person name="Broz K."/>
            <person name="Gale L.R."/>
            <person name="Jonkers W."/>
            <person name="O'Donnell K."/>
            <person name="Ploetz R."/>
            <person name="Steinberg C."/>
            <person name="Schwartz D.C."/>
            <person name="VanEtten H."/>
            <person name="Zhou S."/>
            <person name="Young S.K."/>
            <person name="Zeng Q."/>
            <person name="Gargeya S."/>
            <person name="Fitzgerald M."/>
            <person name="Abouelleil A."/>
            <person name="Alvarado L."/>
            <person name="Chapman S.B."/>
            <person name="Gainer-Dewar J."/>
            <person name="Goldberg J."/>
            <person name="Griggs A."/>
            <person name="Gujja S."/>
            <person name="Hansen M."/>
            <person name="Howarth C."/>
            <person name="Imamovic A."/>
            <person name="Ireland A."/>
            <person name="Larimer J."/>
            <person name="McCowan C."/>
            <person name="Murphy C."/>
            <person name="Pearson M."/>
            <person name="Poon T.W."/>
            <person name="Priest M."/>
            <person name="Roberts A."/>
            <person name="Saif S."/>
            <person name="Shea T."/>
            <person name="Sykes S."/>
            <person name="Wortman J."/>
            <person name="Nusbaum C."/>
            <person name="Birren B."/>
        </authorList>
    </citation>
    <scope>NUCLEOTIDE SEQUENCE</scope>
    <source>
        <strain evidence="7">HDV247</strain>
    </source>
</reference>
<comment type="subcellular location">
    <subcellularLocation>
        <location evidence="1">Nucleus</location>
    </subcellularLocation>
</comment>
<evidence type="ECO:0000256" key="6">
    <source>
        <dbReference type="SAM" id="MobiDB-lite"/>
    </source>
</evidence>
<evidence type="ECO:0000256" key="2">
    <source>
        <dbReference type="ARBA" id="ARBA00022723"/>
    </source>
</evidence>
<dbReference type="OrthoDB" id="5088237at2759"/>
<feature type="region of interest" description="Disordered" evidence="6">
    <location>
        <begin position="156"/>
        <end position="178"/>
    </location>
</feature>
<gene>
    <name evidence="7" type="ORF">FOVG_18904</name>
</gene>
<evidence type="ECO:0008006" key="8">
    <source>
        <dbReference type="Google" id="ProtNLM"/>
    </source>
</evidence>
<dbReference type="InterPro" id="IPR052035">
    <property type="entry name" value="ZnF_BED_domain_contain"/>
</dbReference>
<dbReference type="EMBL" id="JH651095">
    <property type="protein sequence ID" value="EXA29612.1"/>
    <property type="molecule type" value="Genomic_DNA"/>
</dbReference>
<dbReference type="SUPFAM" id="SSF53098">
    <property type="entry name" value="Ribonuclease H-like"/>
    <property type="match status" value="1"/>
</dbReference>
<keyword evidence="3" id="KW-0863">Zinc-finger</keyword>
<dbReference type="InterPro" id="IPR012337">
    <property type="entry name" value="RNaseH-like_sf"/>
</dbReference>
<dbReference type="HOGENOM" id="CLU_009123_18_2_1"/>
<dbReference type="GO" id="GO:0008270">
    <property type="term" value="F:zinc ion binding"/>
    <property type="evidence" value="ECO:0007669"/>
    <property type="project" value="UniProtKB-KW"/>
</dbReference>
<dbReference type="AlphaFoldDB" id="W9NHW8"/>
<feature type="compositionally biased region" description="Low complexity" evidence="6">
    <location>
        <begin position="59"/>
        <end position="73"/>
    </location>
</feature>
<evidence type="ECO:0000313" key="7">
    <source>
        <dbReference type="EMBL" id="EXA29612.1"/>
    </source>
</evidence>
<keyword evidence="4" id="KW-0862">Zinc</keyword>
<dbReference type="PANTHER" id="PTHR46481">
    <property type="entry name" value="ZINC FINGER BED DOMAIN-CONTAINING PROTEIN 4"/>
    <property type="match status" value="1"/>
</dbReference>
<proteinExistence type="predicted"/>
<evidence type="ECO:0000256" key="4">
    <source>
        <dbReference type="ARBA" id="ARBA00022833"/>
    </source>
</evidence>
<evidence type="ECO:0000256" key="1">
    <source>
        <dbReference type="ARBA" id="ARBA00004123"/>
    </source>
</evidence>
<reference evidence="7" key="1">
    <citation type="submission" date="2011-10" db="EMBL/GenBank/DDBJ databases">
        <title>The Genome Sequence of Fusarium oxysporum HDV247.</title>
        <authorList>
            <consortium name="The Broad Institute Genome Sequencing Platform"/>
            <person name="Ma L.-J."/>
            <person name="Gale L.R."/>
            <person name="Schwartz D.C."/>
            <person name="Zhou S."/>
            <person name="Corby-Kistler H."/>
            <person name="Young S.K."/>
            <person name="Zeng Q."/>
            <person name="Gargeya S."/>
            <person name="Fitzgerald M."/>
            <person name="Haas B."/>
            <person name="Abouelleil A."/>
            <person name="Alvarado L."/>
            <person name="Arachchi H.M."/>
            <person name="Berlin A."/>
            <person name="Brown A."/>
            <person name="Chapman S.B."/>
            <person name="Chen Z."/>
            <person name="Dunbar C."/>
            <person name="Freedman E."/>
            <person name="Gearin G."/>
            <person name="Goldberg J."/>
            <person name="Griggs A."/>
            <person name="Gujja S."/>
            <person name="Heiman D."/>
            <person name="Howarth C."/>
            <person name="Larson L."/>
            <person name="Lui A."/>
            <person name="MacDonald P.J.P."/>
            <person name="Montmayeur A."/>
            <person name="Murphy C."/>
            <person name="Neiman D."/>
            <person name="Pearson M."/>
            <person name="Priest M."/>
            <person name="Roberts A."/>
            <person name="Saif S."/>
            <person name="Shea T."/>
            <person name="Shenoy N."/>
            <person name="Sisk P."/>
            <person name="Stolte C."/>
            <person name="Sykes S."/>
            <person name="Wortman J."/>
            <person name="Nusbaum C."/>
            <person name="Birren B."/>
        </authorList>
    </citation>
    <scope>NUCLEOTIDE SEQUENCE [LARGE SCALE GENOMIC DNA]</scope>
    <source>
        <strain evidence="7">HDV247</strain>
    </source>
</reference>
<evidence type="ECO:0000256" key="3">
    <source>
        <dbReference type="ARBA" id="ARBA00022771"/>
    </source>
</evidence>
<evidence type="ECO:0000256" key="5">
    <source>
        <dbReference type="ARBA" id="ARBA00023242"/>
    </source>
</evidence>
<dbReference type="GO" id="GO:0005634">
    <property type="term" value="C:nucleus"/>
    <property type="evidence" value="ECO:0007669"/>
    <property type="project" value="UniProtKB-SubCell"/>
</dbReference>
<protein>
    <recommendedName>
        <fullName evidence="8">Restless-like transposase</fullName>
    </recommendedName>
</protein>
<dbReference type="PANTHER" id="PTHR46481:SF10">
    <property type="entry name" value="ZINC FINGER BED DOMAIN-CONTAINING PROTEIN 39"/>
    <property type="match status" value="1"/>
</dbReference>
<keyword evidence="2" id="KW-0479">Metal-binding</keyword>